<evidence type="ECO:0000256" key="2">
    <source>
        <dbReference type="ARBA" id="ARBA00022527"/>
    </source>
</evidence>
<dbReference type="GO" id="GO:0048471">
    <property type="term" value="C:perinuclear region of cytoplasm"/>
    <property type="evidence" value="ECO:0007669"/>
    <property type="project" value="TreeGrafter"/>
</dbReference>
<comment type="catalytic activity">
    <reaction evidence="11">
        <text>L-seryl-[protein] + ATP = O-phospho-L-seryl-[protein] + ADP + H(+)</text>
        <dbReference type="Rhea" id="RHEA:17989"/>
        <dbReference type="Rhea" id="RHEA-COMP:9863"/>
        <dbReference type="Rhea" id="RHEA-COMP:11604"/>
        <dbReference type="ChEBI" id="CHEBI:15378"/>
        <dbReference type="ChEBI" id="CHEBI:29999"/>
        <dbReference type="ChEBI" id="CHEBI:30616"/>
        <dbReference type="ChEBI" id="CHEBI:83421"/>
        <dbReference type="ChEBI" id="CHEBI:456216"/>
        <dbReference type="EC" id="2.7.11.1"/>
    </reaction>
</comment>
<protein>
    <recommendedName>
        <fullName evidence="1">non-specific serine/threonine protein kinase</fullName>
        <ecNumber evidence="1">2.7.11.1</ecNumber>
    </recommendedName>
</protein>
<keyword evidence="4" id="KW-0808">Transferase</keyword>
<feature type="compositionally biased region" description="Low complexity" evidence="12">
    <location>
        <begin position="1372"/>
        <end position="1386"/>
    </location>
</feature>
<dbReference type="Gene3D" id="1.10.10.10">
    <property type="entry name" value="Winged helix-like DNA-binding domain superfamily/Winged helix DNA-binding domain"/>
    <property type="match status" value="1"/>
</dbReference>
<dbReference type="Gene3D" id="3.30.310.200">
    <property type="match status" value="1"/>
</dbReference>
<dbReference type="SUPFAM" id="SSF52540">
    <property type="entry name" value="P-loop containing nucleoside triphosphate hydrolases"/>
    <property type="match status" value="1"/>
</dbReference>
<dbReference type="InterPro" id="IPR027038">
    <property type="entry name" value="RanGap"/>
</dbReference>
<evidence type="ECO:0000313" key="15">
    <source>
        <dbReference type="EMBL" id="PWW03579.1"/>
    </source>
</evidence>
<evidence type="ECO:0000256" key="12">
    <source>
        <dbReference type="SAM" id="MobiDB-lite"/>
    </source>
</evidence>
<dbReference type="SMART" id="SM00367">
    <property type="entry name" value="LRR_CC"/>
    <property type="match status" value="20"/>
</dbReference>
<keyword evidence="6" id="KW-0547">Nucleotide-binding</keyword>
<dbReference type="RefSeq" id="WP_146215520.1">
    <property type="nucleotide sequence ID" value="NZ_QGTR01000001.1"/>
</dbReference>
<gene>
    <name evidence="15" type="ORF">DFR52_101260</name>
</gene>
<keyword evidence="5" id="KW-0677">Repeat</keyword>
<dbReference type="PROSITE" id="PS51424">
    <property type="entry name" value="ROC"/>
    <property type="match status" value="1"/>
</dbReference>
<dbReference type="PANTHER" id="PTHR24113">
    <property type="entry name" value="RAN GTPASE-ACTIVATING PROTEIN 1"/>
    <property type="match status" value="1"/>
</dbReference>
<evidence type="ECO:0000256" key="13">
    <source>
        <dbReference type="SAM" id="Phobius"/>
    </source>
</evidence>
<dbReference type="InterPro" id="IPR057263">
    <property type="entry name" value="COR-B"/>
</dbReference>
<dbReference type="PANTHER" id="PTHR24113:SF15">
    <property type="entry name" value="NACHT DOMAIN-CONTAINING PROTEIN"/>
    <property type="match status" value="1"/>
</dbReference>
<dbReference type="GO" id="GO:0005096">
    <property type="term" value="F:GTPase activator activity"/>
    <property type="evidence" value="ECO:0007669"/>
    <property type="project" value="InterPro"/>
</dbReference>
<dbReference type="Pfam" id="PF08477">
    <property type="entry name" value="Roc"/>
    <property type="match status" value="1"/>
</dbReference>
<evidence type="ECO:0000256" key="10">
    <source>
        <dbReference type="ARBA" id="ARBA00047899"/>
    </source>
</evidence>
<dbReference type="GO" id="GO:0004674">
    <property type="term" value="F:protein serine/threonine kinase activity"/>
    <property type="evidence" value="ECO:0007669"/>
    <property type="project" value="UniProtKB-KW"/>
</dbReference>
<keyword evidence="9" id="KW-0342">GTP-binding</keyword>
<dbReference type="InterPro" id="IPR001611">
    <property type="entry name" value="Leu-rich_rpt"/>
</dbReference>
<dbReference type="SMART" id="SM00369">
    <property type="entry name" value="LRR_TYP"/>
    <property type="match status" value="13"/>
</dbReference>
<evidence type="ECO:0000256" key="1">
    <source>
        <dbReference type="ARBA" id="ARBA00012513"/>
    </source>
</evidence>
<dbReference type="GO" id="GO:0006913">
    <property type="term" value="P:nucleocytoplasmic transport"/>
    <property type="evidence" value="ECO:0007669"/>
    <property type="project" value="TreeGrafter"/>
</dbReference>
<evidence type="ECO:0000313" key="16">
    <source>
        <dbReference type="Proteomes" id="UP000246352"/>
    </source>
</evidence>
<dbReference type="InterPro" id="IPR020859">
    <property type="entry name" value="ROC"/>
</dbReference>
<sequence length="1504" mass="160918">MTNLHVFEADTDATLVRAVAGTEHLLITGPAIISQDLTEFAREFGYEQIVRVTSDELDITSALLTAGPQLCRLALDLGIDSYFYLNNTPSRIFNIKSFYLLNSVIALNFSDYLIHTFPNLRELAITNGTFESSFIYNIAKNLPKLTTLILPNSDLGDAGAQAIAENLTALTSLTISNNSIGDAGAQAIAENLTALTSLTISNNSIGKAGAQAIAENLPALTSLSISDNSIGDAGAQAIAEKLTALKTLSIADNSIGDAGAQAIAESLTALTSLTISLNSIGDAGAQVIAGNLTALTSLSISHNNVGHAGALAIAGSLTALKSLTISSNRIGDVGMQAIAANLTGLTLLDAWENEIGYAGAKAIAENLTELTGLDISENSIGEAGVKAIAENLRALTSLFVWGIDIGDAGAEAIAENLTALTLLDVSFANIGETGAQAIAKNLLALKSLDASHNGIGEAATQAIAENLTALTSLNLAFNSIGKVGAQAIAENLTELTSLNLSYNRIGKVGAHAIAENLTALKSLRLSDSGIGDAGAQAIAKNLTALTSLDLSQNSIGKAGAQAIAENLTALTSLDLSSSDIGFAGAKAIAENLTALRSLDVSNNDIGNIGAKAIAENLTALTSITMSSNGIGEAGAQVIAKNMTALKSLTISANEIGEIGVKAIAENLTALRSLTISNNSVGNAGAQAIAENLTALKLLSMSDNSFGDAGAKAIAESLTALTELDVSSNLIGDAGAKAIAENLTALKSLDLSINFIGDAGAKAIAENLTALKSLDLSTNRIGDAGAKAIAENLTRLSSLQLSKNGIGDVGARAILGEFAGSGIVILDLSKNPCVDHLMTPENFDTSDAKALLAAWNDYERSKHAGALAPLNSAKLLILGEEAVGKTSLVRYLVTNAPRDPEEMKTQGIRQSEKIETTTWRPDGCSIRINVWDFAGQEITHGTHRYFLSERSLYLLVLEDRREDNPPTEKWLRTIAAIAGDAPTIIVINKSDNGKTALRLDEEGLQRQYPQIVGFLRTACNQDDWSRHSIAALRMLIANTLVEDRRLDALRNPVPIHWLAIKDAVEVRAREQAVLQLEEFNAICMDPDIVGDRQLDAPDLRRSLLRMLHEMGVIVAHGLSRDAPAALRAVSLLDPNWLTDAIYSVLNDTRLQERGGRFTQLDLAACLDPDRYPPEQLEFILAMMQDPAIGLCFRLDGSEQVYLAPDALPANSPDFSGWEDGALRFRFRYHELPRPVMTRFIVRMASRLESPANAWRTGVRLKIGPSDVLVRSFPEQRMIDIAIKGDLRRDALAVVRDSFGEIHKGFEELKIQTFVPMPDKADVEEDYSFLLRLEKEEGKDYRHRPTGADRAYSVGELLELVDRRVAKDKPSAAPSNLPQPQNSLPQPSWRNPTIIAPTALAGALAFTLAFGWSVPWRIWILIVIPVWFLYWSFLRGRDRAFMFRRVLVLWVLSGIGLVLTRGASFALNLQWLQIGFGNLDWIAMVGWLLAGLIIAFMAYQEHRSPL</sequence>
<feature type="domain" description="Roc" evidence="14">
    <location>
        <begin position="865"/>
        <end position="1042"/>
    </location>
</feature>
<keyword evidence="16" id="KW-1185">Reference proteome</keyword>
<dbReference type="PRINTS" id="PR00449">
    <property type="entry name" value="RASTRNSFRMNG"/>
</dbReference>
<keyword evidence="8" id="KW-0067">ATP-binding</keyword>
<name>A0A317PQX8_9HYPH</name>
<evidence type="ECO:0000256" key="5">
    <source>
        <dbReference type="ARBA" id="ARBA00022737"/>
    </source>
</evidence>
<dbReference type="OrthoDB" id="7811098at2"/>
<dbReference type="InterPro" id="IPR032675">
    <property type="entry name" value="LRR_dom_sf"/>
</dbReference>
<dbReference type="Gene3D" id="3.80.10.10">
    <property type="entry name" value="Ribonuclease Inhibitor"/>
    <property type="match status" value="9"/>
</dbReference>
<dbReference type="Pfam" id="PF16095">
    <property type="entry name" value="COR-A"/>
    <property type="match status" value="1"/>
</dbReference>
<comment type="caution">
    <text evidence="15">The sequence shown here is derived from an EMBL/GenBank/DDBJ whole genome shotgun (WGS) entry which is preliminary data.</text>
</comment>
<dbReference type="InterPro" id="IPR032171">
    <property type="entry name" value="COR-A"/>
</dbReference>
<comment type="catalytic activity">
    <reaction evidence="10">
        <text>L-threonyl-[protein] + ATP = O-phospho-L-threonyl-[protein] + ADP + H(+)</text>
        <dbReference type="Rhea" id="RHEA:46608"/>
        <dbReference type="Rhea" id="RHEA-COMP:11060"/>
        <dbReference type="Rhea" id="RHEA-COMP:11605"/>
        <dbReference type="ChEBI" id="CHEBI:15378"/>
        <dbReference type="ChEBI" id="CHEBI:30013"/>
        <dbReference type="ChEBI" id="CHEBI:30616"/>
        <dbReference type="ChEBI" id="CHEBI:61977"/>
        <dbReference type="ChEBI" id="CHEBI:456216"/>
        <dbReference type="EC" id="2.7.11.1"/>
    </reaction>
</comment>
<keyword evidence="3" id="KW-0433">Leucine-rich repeat</keyword>
<dbReference type="GO" id="GO:0005829">
    <property type="term" value="C:cytosol"/>
    <property type="evidence" value="ECO:0007669"/>
    <property type="project" value="TreeGrafter"/>
</dbReference>
<keyword evidence="7" id="KW-0418">Kinase</keyword>
<evidence type="ECO:0000256" key="8">
    <source>
        <dbReference type="ARBA" id="ARBA00022840"/>
    </source>
</evidence>
<feature type="transmembrane region" description="Helical" evidence="13">
    <location>
        <begin position="1444"/>
        <end position="1467"/>
    </location>
</feature>
<dbReference type="GO" id="GO:0005524">
    <property type="term" value="F:ATP binding"/>
    <property type="evidence" value="ECO:0007669"/>
    <property type="project" value="UniProtKB-KW"/>
</dbReference>
<feature type="transmembrane region" description="Helical" evidence="13">
    <location>
        <begin position="1416"/>
        <end position="1432"/>
    </location>
</feature>
<organism evidence="15 16">
    <name type="scientific">Hoeflea marina</name>
    <dbReference type="NCBI Taxonomy" id="274592"/>
    <lineage>
        <taxon>Bacteria</taxon>
        <taxon>Pseudomonadati</taxon>
        <taxon>Pseudomonadota</taxon>
        <taxon>Alphaproteobacteria</taxon>
        <taxon>Hyphomicrobiales</taxon>
        <taxon>Rhizobiaceae</taxon>
        <taxon>Hoeflea</taxon>
    </lineage>
</organism>
<dbReference type="SUPFAM" id="SSF52058">
    <property type="entry name" value="L domain-like"/>
    <property type="match status" value="1"/>
</dbReference>
<feature type="region of interest" description="Disordered" evidence="12">
    <location>
        <begin position="1367"/>
        <end position="1386"/>
    </location>
</feature>
<reference evidence="15 16" key="1">
    <citation type="submission" date="2018-05" db="EMBL/GenBank/DDBJ databases">
        <title>Genomic Encyclopedia of Type Strains, Phase IV (KMG-IV): sequencing the most valuable type-strain genomes for metagenomic binning, comparative biology and taxonomic classification.</title>
        <authorList>
            <person name="Goeker M."/>
        </authorList>
    </citation>
    <scope>NUCLEOTIDE SEQUENCE [LARGE SCALE GENOMIC DNA]</scope>
    <source>
        <strain evidence="15 16">DSM 16791</strain>
    </source>
</reference>
<dbReference type="InterPro" id="IPR006553">
    <property type="entry name" value="Leu-rich_rpt_Cys-con_subtyp"/>
</dbReference>
<keyword evidence="13" id="KW-0812">Transmembrane</keyword>
<dbReference type="EC" id="2.7.11.1" evidence="1"/>
<dbReference type="Proteomes" id="UP000246352">
    <property type="component" value="Unassembled WGS sequence"/>
</dbReference>
<keyword evidence="13" id="KW-1133">Transmembrane helix</keyword>
<evidence type="ECO:0000259" key="14">
    <source>
        <dbReference type="PROSITE" id="PS51424"/>
    </source>
</evidence>
<evidence type="ECO:0000256" key="4">
    <source>
        <dbReference type="ARBA" id="ARBA00022679"/>
    </source>
</evidence>
<dbReference type="InterPro" id="IPR036388">
    <property type="entry name" value="WH-like_DNA-bd_sf"/>
</dbReference>
<proteinExistence type="predicted"/>
<keyword evidence="2" id="KW-0723">Serine/threonine-protein kinase</keyword>
<dbReference type="SMART" id="SM00368">
    <property type="entry name" value="LRR_RI"/>
    <property type="match status" value="20"/>
</dbReference>
<dbReference type="EMBL" id="QGTR01000001">
    <property type="protein sequence ID" value="PWW03579.1"/>
    <property type="molecule type" value="Genomic_DNA"/>
</dbReference>
<dbReference type="Pfam" id="PF13516">
    <property type="entry name" value="LRR_6"/>
    <property type="match status" value="19"/>
</dbReference>
<accession>A0A317PQX8</accession>
<evidence type="ECO:0000256" key="11">
    <source>
        <dbReference type="ARBA" id="ARBA00048679"/>
    </source>
</evidence>
<evidence type="ECO:0000256" key="6">
    <source>
        <dbReference type="ARBA" id="ARBA00022741"/>
    </source>
</evidence>
<evidence type="ECO:0000256" key="7">
    <source>
        <dbReference type="ARBA" id="ARBA00022777"/>
    </source>
</evidence>
<dbReference type="Pfam" id="PF13855">
    <property type="entry name" value="LRR_8"/>
    <property type="match status" value="1"/>
</dbReference>
<dbReference type="Gene3D" id="3.40.50.300">
    <property type="entry name" value="P-loop containing nucleotide triphosphate hydrolases"/>
    <property type="match status" value="1"/>
</dbReference>
<dbReference type="Gene3D" id="1.10.10.2200">
    <property type="match status" value="1"/>
</dbReference>
<dbReference type="InterPro" id="IPR003591">
    <property type="entry name" value="Leu-rich_rpt_typical-subtyp"/>
</dbReference>
<dbReference type="Pfam" id="PF25497">
    <property type="entry name" value="COR-B"/>
    <property type="match status" value="1"/>
</dbReference>
<dbReference type="SUPFAM" id="SSF52047">
    <property type="entry name" value="RNI-like"/>
    <property type="match status" value="2"/>
</dbReference>
<feature type="transmembrane region" description="Helical" evidence="13">
    <location>
        <begin position="1479"/>
        <end position="1497"/>
    </location>
</feature>
<keyword evidence="13" id="KW-0472">Membrane</keyword>
<dbReference type="SMART" id="SM00365">
    <property type="entry name" value="LRR_SD22"/>
    <property type="match status" value="11"/>
</dbReference>
<evidence type="ECO:0000256" key="9">
    <source>
        <dbReference type="ARBA" id="ARBA00023134"/>
    </source>
</evidence>
<dbReference type="GO" id="GO:0031267">
    <property type="term" value="F:small GTPase binding"/>
    <property type="evidence" value="ECO:0007669"/>
    <property type="project" value="TreeGrafter"/>
</dbReference>
<evidence type="ECO:0000256" key="3">
    <source>
        <dbReference type="ARBA" id="ARBA00022614"/>
    </source>
</evidence>
<dbReference type="InterPro" id="IPR027417">
    <property type="entry name" value="P-loop_NTPase"/>
</dbReference>